<keyword evidence="8" id="KW-0832">Ubl conjugation</keyword>
<keyword evidence="5" id="KW-0479">Metal-binding</keyword>
<evidence type="ECO:0000256" key="12">
    <source>
        <dbReference type="SAM" id="Coils"/>
    </source>
</evidence>
<dbReference type="EMBL" id="JH170668">
    <property type="protein sequence ID" value="EHB09561.1"/>
    <property type="molecule type" value="Genomic_DNA"/>
</dbReference>
<dbReference type="GO" id="GO:0005874">
    <property type="term" value="C:microtubule"/>
    <property type="evidence" value="ECO:0007669"/>
    <property type="project" value="UniProtKB-KW"/>
</dbReference>
<evidence type="ECO:0000256" key="11">
    <source>
        <dbReference type="ARBA" id="ARBA00071185"/>
    </source>
</evidence>
<dbReference type="PANTHER" id="PTHR18905">
    <property type="entry name" value="NINEIN"/>
    <property type="match status" value="1"/>
</dbReference>
<evidence type="ECO:0000256" key="2">
    <source>
        <dbReference type="ARBA" id="ARBA00022490"/>
    </source>
</evidence>
<feature type="domain" description="EF-hand" evidence="14">
    <location>
        <begin position="233"/>
        <end position="268"/>
    </location>
</feature>
<keyword evidence="6" id="KW-0677">Repeat</keyword>
<evidence type="ECO:0000256" key="3">
    <source>
        <dbReference type="ARBA" id="ARBA00022553"/>
    </source>
</evidence>
<dbReference type="PANTHER" id="PTHR18905:SF12">
    <property type="entry name" value="NINEIN-LIKE PROTEIN"/>
    <property type="match status" value="1"/>
</dbReference>
<dbReference type="GO" id="GO:0034454">
    <property type="term" value="P:microtubule anchoring at centrosome"/>
    <property type="evidence" value="ECO:0007669"/>
    <property type="project" value="TreeGrafter"/>
</dbReference>
<dbReference type="PROSITE" id="PS00018">
    <property type="entry name" value="EF_HAND_1"/>
    <property type="match status" value="1"/>
</dbReference>
<dbReference type="Gene3D" id="1.10.238.10">
    <property type="entry name" value="EF-hand"/>
    <property type="match status" value="2"/>
</dbReference>
<keyword evidence="9 12" id="KW-0175">Coiled coil</keyword>
<evidence type="ECO:0000256" key="8">
    <source>
        <dbReference type="ARBA" id="ARBA00022843"/>
    </source>
</evidence>
<dbReference type="SUPFAM" id="SSF47473">
    <property type="entry name" value="EF-hand"/>
    <property type="match status" value="1"/>
</dbReference>
<dbReference type="FunCoup" id="G5BJV0">
    <property type="interactions" value="270"/>
</dbReference>
<evidence type="ECO:0000256" key="4">
    <source>
        <dbReference type="ARBA" id="ARBA00022701"/>
    </source>
</evidence>
<feature type="coiled-coil region" evidence="12">
    <location>
        <begin position="632"/>
        <end position="677"/>
    </location>
</feature>
<evidence type="ECO:0000256" key="10">
    <source>
        <dbReference type="ARBA" id="ARBA00023212"/>
    </source>
</evidence>
<dbReference type="PROSITE" id="PS50222">
    <property type="entry name" value="EF_HAND_2"/>
    <property type="match status" value="2"/>
</dbReference>
<feature type="region of interest" description="Disordered" evidence="13">
    <location>
        <begin position="923"/>
        <end position="970"/>
    </location>
</feature>
<dbReference type="InterPro" id="IPR002048">
    <property type="entry name" value="EF_hand_dom"/>
</dbReference>
<reference evidence="15 16" key="1">
    <citation type="journal article" date="2011" name="Nature">
        <title>Genome sequencing reveals insights into physiology and longevity of the naked mole rat.</title>
        <authorList>
            <person name="Kim E.B."/>
            <person name="Fang X."/>
            <person name="Fushan A.A."/>
            <person name="Huang Z."/>
            <person name="Lobanov A.V."/>
            <person name="Han L."/>
            <person name="Marino S.M."/>
            <person name="Sun X."/>
            <person name="Turanov A.A."/>
            <person name="Yang P."/>
            <person name="Yim S.H."/>
            <person name="Zhao X."/>
            <person name="Kasaikina M.V."/>
            <person name="Stoletzki N."/>
            <person name="Peng C."/>
            <person name="Polak P."/>
            <person name="Xiong Z."/>
            <person name="Kiezun A."/>
            <person name="Zhu Y."/>
            <person name="Chen Y."/>
            <person name="Kryukov G.V."/>
            <person name="Zhang Q."/>
            <person name="Peshkin L."/>
            <person name="Yang L."/>
            <person name="Bronson R.T."/>
            <person name="Buffenstein R."/>
            <person name="Wang B."/>
            <person name="Han C."/>
            <person name="Li Q."/>
            <person name="Chen L."/>
            <person name="Zhao W."/>
            <person name="Sunyaev S.R."/>
            <person name="Park T.J."/>
            <person name="Zhang G."/>
            <person name="Wang J."/>
            <person name="Gladyshev V.N."/>
        </authorList>
    </citation>
    <scope>NUCLEOTIDE SEQUENCE [LARGE SCALE GENOMIC DNA]</scope>
</reference>
<evidence type="ECO:0000256" key="1">
    <source>
        <dbReference type="ARBA" id="ARBA00004300"/>
    </source>
</evidence>
<feature type="compositionally biased region" description="Polar residues" evidence="13">
    <location>
        <begin position="141"/>
        <end position="152"/>
    </location>
</feature>
<evidence type="ECO:0000313" key="15">
    <source>
        <dbReference type="EMBL" id="EHB09561.1"/>
    </source>
</evidence>
<feature type="coiled-coil region" evidence="12">
    <location>
        <begin position="380"/>
        <end position="421"/>
    </location>
</feature>
<feature type="region of interest" description="Disordered" evidence="13">
    <location>
        <begin position="976"/>
        <end position="995"/>
    </location>
</feature>
<keyword evidence="10" id="KW-0206">Cytoskeleton</keyword>
<keyword evidence="7" id="KW-0106">Calcium</keyword>
<dbReference type="InterPro" id="IPR018247">
    <property type="entry name" value="EF_Hand_1_Ca_BS"/>
</dbReference>
<dbReference type="eggNOG" id="ENOG502R2VA">
    <property type="taxonomic scope" value="Eukaryota"/>
</dbReference>
<feature type="coiled-coil region" evidence="12">
    <location>
        <begin position="998"/>
        <end position="1056"/>
    </location>
</feature>
<feature type="coiled-coil region" evidence="12">
    <location>
        <begin position="1276"/>
        <end position="1310"/>
    </location>
</feature>
<evidence type="ECO:0000256" key="13">
    <source>
        <dbReference type="SAM" id="MobiDB-lite"/>
    </source>
</evidence>
<dbReference type="STRING" id="10181.G5BJV0"/>
<keyword evidence="2" id="KW-0963">Cytoplasm</keyword>
<dbReference type="SMART" id="SM00054">
    <property type="entry name" value="EFh"/>
    <property type="match status" value="3"/>
</dbReference>
<feature type="coiled-coil region" evidence="12">
    <location>
        <begin position="561"/>
        <end position="595"/>
    </location>
</feature>
<keyword evidence="4" id="KW-0493">Microtubule</keyword>
<dbReference type="GO" id="GO:0005509">
    <property type="term" value="F:calcium ion binding"/>
    <property type="evidence" value="ECO:0007669"/>
    <property type="project" value="InterPro"/>
</dbReference>
<feature type="domain" description="EF-hand" evidence="14">
    <location>
        <begin position="7"/>
        <end position="42"/>
    </location>
</feature>
<dbReference type="Proteomes" id="UP000006813">
    <property type="component" value="Unassembled WGS sequence"/>
</dbReference>
<dbReference type="FunFam" id="1.10.238.10:FF:000094">
    <property type="entry name" value="ninein isoform X7"/>
    <property type="match status" value="1"/>
</dbReference>
<sequence>MDEEDNHYISQLKDVYNSCDSTGTGFLDQEELTELCRKLHLEKQLPALLQTLLGDDHIARVNFEEFKEGLVTVLSSKAGGNPISEEAGSLQSAASYTVPPKYVSGSKWYGRWSQPEQRASATKARCGPEQQARAGLKSQLHHSMSLESVESLKSNEEAESPREPQDELFEAQGQLQNWGSEVFGSPQKSCSPLYASSESQVQDIWEQLGVGSRGHLDEQELAVVCQSIGLHGLEKEELKDLFHKLDQDGDGRVSLEEFQLGLCSHKPSQIPESSTLVKPSRPWSHCQVPEESGCHTATTTSSLVSMSCGLRLFSSIDDGSGFSLPEQVIATWAQEGIHSGREILQSLDFSLDEKVDLLELTWALDNELLTVDSVIQQAALACYRQELSYHQEQVEQLVQERDKARQDLERAERRSLELVREMDDSHTTLEQLTEQKIVCLEQDYRGRLNLLRAEVEAERELIWEQACRQSAMLEQDLGHLRAEEASLRHRLGLASKENSRLQQEILEVVGKLSDSEKLVLKLQGDLEFMLREKARPLLRALVCLSFDFQLETQGMELQAQEEQSAAVLKEYELKCRDLQDQNDELQAELESLQARLPQSQSWQCPAGDAGHHPAGVYMDDSSPVSLETEILVEQMREHCQELRTQLEAKVNSYEREIEAMKNNFEKERMELEQARQQEVTVLEARRADLEVLCATSQEVILGLREQLRAAAGGPEASWAAMTSCCAPVLCDLAQQLDKHMWQQHQGELRQIRQEAAEELSRMLSQHDIHCKSLVLRHQLEKDRLQQVHLRREEEVLVRCQEQQQRLQVALGEEQAQMCRSFALERKRLERAHREQVGSLVQEAEALRVLLQGGAAATTDKEQQGAPIPMSPCLDIHGGTWEPVGDGPGQPCCTDAVSRGLPESLDHEQSCWGLMDAEETASVPFEKGPPIQAPGQNKGADPEEPAPSARATVSPSWPDVQELPSRGTGEDGALQTWLQHHSGPGTTPEFPNPAGETEADMVEREKNDMKTKLLQLEDVVRALKREADSRENDREELQRLSEENGLLKNDLERIQQKLGAAEHMSDMQRQEIEALKRDKEKVCFEMDKQLSIQNLKYKNEVSQLNCRVLQLEGVTSTHQAQNEENLAAAQLLTQRLEEVGRREEQQCAQIQKLETELEHMSQQCQRLKLVRSELTESREEGQDQVGMHGGWRCSVQSWPERWQGQAWSSSVGSQENQGEVTRSLWHQGNCSGRSLQGQTDEEQEQLDTRAGPAVEVELLLREKLDQLEKTTRSGLLLKELYVENAHLTKALQVAEQKQWGAEKQKRILEEKVRALNTLISKLAPAALSV</sequence>
<proteinExistence type="predicted"/>
<dbReference type="InParanoid" id="G5BJV0"/>
<dbReference type="InterPro" id="IPR011992">
    <property type="entry name" value="EF-hand-dom_pair"/>
</dbReference>
<organism evidence="15 16">
    <name type="scientific">Heterocephalus glaber</name>
    <name type="common">Naked mole rat</name>
    <dbReference type="NCBI Taxonomy" id="10181"/>
    <lineage>
        <taxon>Eukaryota</taxon>
        <taxon>Metazoa</taxon>
        <taxon>Chordata</taxon>
        <taxon>Craniata</taxon>
        <taxon>Vertebrata</taxon>
        <taxon>Euteleostomi</taxon>
        <taxon>Mammalia</taxon>
        <taxon>Eutheria</taxon>
        <taxon>Euarchontoglires</taxon>
        <taxon>Glires</taxon>
        <taxon>Rodentia</taxon>
        <taxon>Hystricomorpha</taxon>
        <taxon>Bathyergidae</taxon>
        <taxon>Heterocephalus</taxon>
    </lineage>
</organism>
<dbReference type="GO" id="GO:0005813">
    <property type="term" value="C:centrosome"/>
    <property type="evidence" value="ECO:0007669"/>
    <property type="project" value="UniProtKB-SubCell"/>
</dbReference>
<comment type="subcellular location">
    <subcellularLocation>
        <location evidence="1">Cytoplasm</location>
        <location evidence="1">Cytoskeleton</location>
        <location evidence="1">Microtubule organizing center</location>
        <location evidence="1">Centrosome</location>
    </subcellularLocation>
</comment>
<evidence type="ECO:0000256" key="9">
    <source>
        <dbReference type="ARBA" id="ARBA00023054"/>
    </source>
</evidence>
<evidence type="ECO:0000313" key="16">
    <source>
        <dbReference type="Proteomes" id="UP000006813"/>
    </source>
</evidence>
<dbReference type="CDD" id="cd00051">
    <property type="entry name" value="EFh"/>
    <property type="match status" value="1"/>
</dbReference>
<gene>
    <name evidence="15" type="ORF">GW7_03730</name>
</gene>
<evidence type="ECO:0000259" key="14">
    <source>
        <dbReference type="PROSITE" id="PS50222"/>
    </source>
</evidence>
<name>G5BJV0_HETGA</name>
<feature type="region of interest" description="Disordered" evidence="13">
    <location>
        <begin position="119"/>
        <end position="166"/>
    </location>
</feature>
<feature type="compositionally biased region" description="Basic and acidic residues" evidence="13">
    <location>
        <begin position="153"/>
        <end position="165"/>
    </location>
</feature>
<keyword evidence="3" id="KW-0597">Phosphoprotein</keyword>
<feature type="coiled-coil region" evidence="12">
    <location>
        <begin position="1135"/>
        <end position="1169"/>
    </location>
</feature>
<dbReference type="FunFam" id="1.10.238.10:FF:000209">
    <property type="entry name" value="Ninein like"/>
    <property type="match status" value="1"/>
</dbReference>
<dbReference type="Pfam" id="PF13499">
    <property type="entry name" value="EF-hand_7"/>
    <property type="match status" value="1"/>
</dbReference>
<evidence type="ECO:0000256" key="6">
    <source>
        <dbReference type="ARBA" id="ARBA00022737"/>
    </source>
</evidence>
<accession>G5BJV0</accession>
<protein>
    <recommendedName>
        <fullName evidence="11">Ninein-like protein</fullName>
    </recommendedName>
</protein>
<evidence type="ECO:0000256" key="7">
    <source>
        <dbReference type="ARBA" id="ARBA00022837"/>
    </source>
</evidence>
<evidence type="ECO:0000256" key="5">
    <source>
        <dbReference type="ARBA" id="ARBA00022723"/>
    </source>
</evidence>